<protein>
    <submittedName>
        <fullName evidence="1">Uncharacterized protein</fullName>
    </submittedName>
</protein>
<evidence type="ECO:0000313" key="2">
    <source>
        <dbReference type="Proteomes" id="UP000004619"/>
    </source>
</evidence>
<reference evidence="1" key="1">
    <citation type="submission" date="2009-08" db="EMBL/GenBank/DDBJ databases">
        <authorList>
            <person name="Weinstock G."/>
            <person name="Sodergren E."/>
            <person name="Clifton S."/>
            <person name="Fulton L."/>
            <person name="Fulton B."/>
            <person name="Courtney L."/>
            <person name="Fronick C."/>
            <person name="Harrison M."/>
            <person name="Strong C."/>
            <person name="Farmer C."/>
            <person name="Delahaunty K."/>
            <person name="Markovic C."/>
            <person name="Hall O."/>
            <person name="Minx P."/>
            <person name="Tomlinson C."/>
            <person name="Mitreva M."/>
            <person name="Nelson J."/>
            <person name="Hou S."/>
            <person name="Wollam A."/>
            <person name="Pepin K.H."/>
            <person name="Johnson M."/>
            <person name="Bhonagiri V."/>
            <person name="Nash W.E."/>
            <person name="Warren W."/>
            <person name="Chinwalla A."/>
            <person name="Mardis E.R."/>
            <person name="Wilson R.K."/>
        </authorList>
    </citation>
    <scope>NUCLEOTIDE SEQUENCE [LARGE SCALE GENOMIC DNA]</scope>
    <source>
        <strain evidence="1">A2-165</strain>
    </source>
</reference>
<dbReference type="STRING" id="411483.FAEPRAA2165_01344"/>
<comment type="caution">
    <text evidence="1">The sequence shown here is derived from an EMBL/GenBank/DDBJ whole genome shotgun (WGS) entry which is preliminary data.</text>
</comment>
<keyword evidence="2" id="KW-1185">Reference proteome</keyword>
<gene>
    <name evidence="1" type="ORF">FAEPRAA2165_01344</name>
</gene>
<proteinExistence type="predicted"/>
<name>C7H4X4_FAED2</name>
<organism evidence="1 2">
    <name type="scientific">Faecalibacterium duncaniae (strain DSM 17677 / JCM 31915 / A2-165)</name>
    <name type="common">Faecalibacterium prausnitzii</name>
    <dbReference type="NCBI Taxonomy" id="411483"/>
    <lineage>
        <taxon>Bacteria</taxon>
        <taxon>Bacillati</taxon>
        <taxon>Bacillota</taxon>
        <taxon>Clostridia</taxon>
        <taxon>Eubacteriales</taxon>
        <taxon>Oscillospiraceae</taxon>
        <taxon>Faecalibacterium</taxon>
    </lineage>
</organism>
<sequence>MVGFADVLPCGRRCLWSRRRFLRKMNLLPRPPLLGEVASSEAMMTKRFDLQMPYS</sequence>
<evidence type="ECO:0000313" key="1">
    <source>
        <dbReference type="EMBL" id="EEU97045.1"/>
    </source>
</evidence>
<accession>C7H4X4</accession>
<dbReference type="AlphaFoldDB" id="C7H4X4"/>
<dbReference type="Proteomes" id="UP000004619">
    <property type="component" value="Unassembled WGS sequence"/>
</dbReference>
<dbReference type="HOGENOM" id="CLU_3025565_0_0_9"/>
<dbReference type="EMBL" id="ACOP02000038">
    <property type="protein sequence ID" value="EEU97045.1"/>
    <property type="molecule type" value="Genomic_DNA"/>
</dbReference>